<sequence>DALGALGVASSNADSIGKGDARKRIPNALVNGERPGIVKAAEVDQRGVDTLVLQDVDRVEGRVRLPYRGQNLAGGLQNI</sequence>
<evidence type="ECO:0000313" key="1">
    <source>
        <dbReference type="EMBL" id="GFD60924.1"/>
    </source>
</evidence>
<protein>
    <submittedName>
        <fullName evidence="1">Uncharacterized protein</fullName>
    </submittedName>
</protein>
<dbReference type="AlphaFoldDB" id="A0A699XZ01"/>
<reference evidence="1" key="1">
    <citation type="journal article" date="2019" name="Sci. Rep.">
        <title>Draft genome of Tanacetum cinerariifolium, the natural source of mosquito coil.</title>
        <authorList>
            <person name="Yamashiro T."/>
            <person name="Shiraishi A."/>
            <person name="Satake H."/>
            <person name="Nakayama K."/>
        </authorList>
    </citation>
    <scope>NUCLEOTIDE SEQUENCE</scope>
</reference>
<name>A0A699XZ01_TANCI</name>
<feature type="non-terminal residue" evidence="1">
    <location>
        <position position="1"/>
    </location>
</feature>
<accession>A0A699XZ01</accession>
<gene>
    <name evidence="1" type="ORF">Tci_932893</name>
</gene>
<comment type="caution">
    <text evidence="1">The sequence shown here is derived from an EMBL/GenBank/DDBJ whole genome shotgun (WGS) entry which is preliminary data.</text>
</comment>
<organism evidence="1">
    <name type="scientific">Tanacetum cinerariifolium</name>
    <name type="common">Dalmatian daisy</name>
    <name type="synonym">Chrysanthemum cinerariifolium</name>
    <dbReference type="NCBI Taxonomy" id="118510"/>
    <lineage>
        <taxon>Eukaryota</taxon>
        <taxon>Viridiplantae</taxon>
        <taxon>Streptophyta</taxon>
        <taxon>Embryophyta</taxon>
        <taxon>Tracheophyta</taxon>
        <taxon>Spermatophyta</taxon>
        <taxon>Magnoliopsida</taxon>
        <taxon>eudicotyledons</taxon>
        <taxon>Gunneridae</taxon>
        <taxon>Pentapetalae</taxon>
        <taxon>asterids</taxon>
        <taxon>campanulids</taxon>
        <taxon>Asterales</taxon>
        <taxon>Asteraceae</taxon>
        <taxon>Asteroideae</taxon>
        <taxon>Anthemideae</taxon>
        <taxon>Anthemidinae</taxon>
        <taxon>Tanacetum</taxon>
    </lineage>
</organism>
<proteinExistence type="predicted"/>
<dbReference type="EMBL" id="BKCJ011884607">
    <property type="protein sequence ID" value="GFD60924.1"/>
    <property type="molecule type" value="Genomic_DNA"/>
</dbReference>
<feature type="non-terminal residue" evidence="1">
    <location>
        <position position="79"/>
    </location>
</feature>